<evidence type="ECO:0000313" key="4">
    <source>
        <dbReference type="Ensembl" id="ENSSANP00000075729.1"/>
    </source>
</evidence>
<dbReference type="GO" id="GO:0034361">
    <property type="term" value="C:very-low-density lipoprotein particle"/>
    <property type="evidence" value="ECO:0007669"/>
    <property type="project" value="TreeGrafter"/>
</dbReference>
<dbReference type="InterPro" id="IPR052418">
    <property type="entry name" value="Apolipoprotein_B"/>
</dbReference>
<dbReference type="GO" id="GO:0034359">
    <property type="term" value="C:mature chylomicron"/>
    <property type="evidence" value="ECO:0007669"/>
    <property type="project" value="TreeGrafter"/>
</dbReference>
<dbReference type="AlphaFoldDB" id="A0A671QY56"/>
<dbReference type="GO" id="GO:0034362">
    <property type="term" value="C:low-density lipoprotein particle"/>
    <property type="evidence" value="ECO:0007669"/>
    <property type="project" value="TreeGrafter"/>
</dbReference>
<evidence type="ECO:0000313" key="5">
    <source>
        <dbReference type="Proteomes" id="UP000472260"/>
    </source>
</evidence>
<accession>A0A671QY56</accession>
<keyword evidence="5" id="KW-1185">Reference proteome</keyword>
<dbReference type="Pfam" id="PF09172">
    <property type="entry name" value="Vit_open_b-sht"/>
    <property type="match status" value="1"/>
</dbReference>
<dbReference type="PANTHER" id="PTHR13769:SF6">
    <property type="entry name" value="APOLIPOPROTEIN B-100"/>
    <property type="match status" value="1"/>
</dbReference>
<dbReference type="GO" id="GO:0006642">
    <property type="term" value="P:triglyceride mobilization"/>
    <property type="evidence" value="ECO:0007669"/>
    <property type="project" value="TreeGrafter"/>
</dbReference>
<evidence type="ECO:0000256" key="2">
    <source>
        <dbReference type="PROSITE-ProRule" id="PRU00557"/>
    </source>
</evidence>
<dbReference type="InterPro" id="IPR001747">
    <property type="entry name" value="Vitellogenin_N"/>
</dbReference>
<dbReference type="SUPFAM" id="SSF56968">
    <property type="entry name" value="Lipovitellin-phosvitin complex, beta-sheet shell regions"/>
    <property type="match status" value="2"/>
</dbReference>
<dbReference type="Gene3D" id="1.25.10.20">
    <property type="entry name" value="Vitellinogen, superhelical"/>
    <property type="match status" value="1"/>
</dbReference>
<keyword evidence="1" id="KW-0732">Signal</keyword>
<dbReference type="GO" id="GO:0050750">
    <property type="term" value="F:low-density lipoprotein particle receptor binding"/>
    <property type="evidence" value="ECO:0007669"/>
    <property type="project" value="TreeGrafter"/>
</dbReference>
<dbReference type="PANTHER" id="PTHR13769">
    <property type="entry name" value="APOLIPOPROTEIN B"/>
    <property type="match status" value="1"/>
</dbReference>
<dbReference type="GO" id="GO:0042953">
    <property type="term" value="P:lipoprotein transport"/>
    <property type="evidence" value="ECO:0007669"/>
    <property type="project" value="TreeGrafter"/>
</dbReference>
<dbReference type="Pfam" id="PF01347">
    <property type="entry name" value="Vitellogenin_N"/>
    <property type="match status" value="2"/>
</dbReference>
<dbReference type="InterPro" id="IPR011030">
    <property type="entry name" value="Lipovitellin_superhlx_dom"/>
</dbReference>
<proteinExistence type="predicted"/>
<dbReference type="InterPro" id="IPR015816">
    <property type="entry name" value="Vitellinogen_b-sht_N"/>
</dbReference>
<dbReference type="SUPFAM" id="SSF48431">
    <property type="entry name" value="Lipovitellin-phosvitin complex, superhelical domain"/>
    <property type="match status" value="1"/>
</dbReference>
<reference evidence="4" key="2">
    <citation type="submission" date="2025-09" db="UniProtKB">
        <authorList>
            <consortium name="Ensembl"/>
        </authorList>
    </citation>
    <scope>IDENTIFICATION</scope>
</reference>
<dbReference type="Proteomes" id="UP000472260">
    <property type="component" value="Unassembled WGS sequence"/>
</dbReference>
<name>A0A671QY56_9TELE</name>
<protein>
    <recommendedName>
        <fullName evidence="3">Vitellogenin domain-containing protein</fullName>
    </recommendedName>
</protein>
<dbReference type="GO" id="GO:0042632">
    <property type="term" value="P:cholesterol homeostasis"/>
    <property type="evidence" value="ECO:0007669"/>
    <property type="project" value="TreeGrafter"/>
</dbReference>
<evidence type="ECO:0000256" key="1">
    <source>
        <dbReference type="ARBA" id="ARBA00022729"/>
    </source>
</evidence>
<dbReference type="GO" id="GO:0030301">
    <property type="term" value="P:cholesterol transport"/>
    <property type="evidence" value="ECO:0007669"/>
    <property type="project" value="TreeGrafter"/>
</dbReference>
<dbReference type="InterPro" id="IPR015819">
    <property type="entry name" value="Lipid_transp_b-sht_shell"/>
</dbReference>
<dbReference type="SMART" id="SM00638">
    <property type="entry name" value="LPD_N"/>
    <property type="match status" value="1"/>
</dbReference>
<sequence length="681" mass="76948">SKNGVTGTANLRNGPKISCQVEIEVPQTCSFVLRTKECILNEVSVIDAQGQPVYRQAAGAAAFQVAMEKYVDQPIISGIFVSIYPEKDEPENILNIKRGIISALLVPILEAEHNEKMVRLKQKCIHTQMFYVTVNSRKDIDTDITVVRDLSDCSHFSPHSLPTSPLSLLPGLNGLMSKLISSTQTCNYQFDNRRKHMTEAQCTEKHLFIPFSHEGQYGISSEVKQSLMLQDSVKINNRYFNKDGGYENMNKQTSLLYLNMLSSSGKSQQRASLFHKLVSEIRGLKNDTLSGAADEMMKISEWLTWQTLFQCETDQCTSAIMQILRTFDESAREVDAIVYALCLPQASPQKVRDMLSVAQNKPSKSIMYALANIEVAEFMEFMLGDCSGDEDSTYLTLRVIGVMGKYMEGFPSLKSSLLNCMGQTYTSLPVQKAAIRAFRLMEMESDYENSEAPAQKRIAAYLMLMRNPEEANKVLRTLKSEQNEQVKSFVSSHIANILESEVPTLSTYTGDASFNPMDFTKFSRNYKIEVPLVGSVEGNIIFDSANYMSREVMLAITPDNFNAEILEIGLEGEGFEPAIEVLFGENGFFPDTISKAMYWVNDKIPHPVKWVLDKWISPLRDIWKNTSQLKKRLEQIEDAPKGLAYLRFMGTELGYLKTNELNLIIHFIKLYTETFKSMSMM</sequence>
<dbReference type="Ensembl" id="ENSSANT00000080494.1">
    <property type="protein sequence ID" value="ENSSANP00000075729.1"/>
    <property type="gene ID" value="ENSSANG00000037755.1"/>
</dbReference>
<dbReference type="GO" id="GO:0120020">
    <property type="term" value="F:cholesterol transfer activity"/>
    <property type="evidence" value="ECO:0007669"/>
    <property type="project" value="TreeGrafter"/>
</dbReference>
<reference evidence="4" key="1">
    <citation type="submission" date="2025-08" db="UniProtKB">
        <authorList>
            <consortium name="Ensembl"/>
        </authorList>
    </citation>
    <scope>IDENTIFICATION</scope>
</reference>
<dbReference type="Gene3D" id="2.30.230.10">
    <property type="entry name" value="Lipovitellin, beta-sheet shell regions, chain A"/>
    <property type="match status" value="1"/>
</dbReference>
<evidence type="ECO:0000259" key="3">
    <source>
        <dbReference type="PROSITE" id="PS51211"/>
    </source>
</evidence>
<comment type="caution">
    <text evidence="2">Lacks conserved residue(s) required for the propagation of feature annotation.</text>
</comment>
<dbReference type="PROSITE" id="PS51211">
    <property type="entry name" value="VITELLOGENIN"/>
    <property type="match status" value="1"/>
</dbReference>
<feature type="domain" description="Vitellogenin" evidence="3">
    <location>
        <begin position="1"/>
        <end position="593"/>
    </location>
</feature>
<dbReference type="InterPro" id="IPR015255">
    <property type="entry name" value="Vitellinogen_open_b-sht"/>
</dbReference>
<organism evidence="4 5">
    <name type="scientific">Sinocyclocheilus anshuiensis</name>
    <dbReference type="NCBI Taxonomy" id="1608454"/>
    <lineage>
        <taxon>Eukaryota</taxon>
        <taxon>Metazoa</taxon>
        <taxon>Chordata</taxon>
        <taxon>Craniata</taxon>
        <taxon>Vertebrata</taxon>
        <taxon>Euteleostomi</taxon>
        <taxon>Actinopterygii</taxon>
        <taxon>Neopterygii</taxon>
        <taxon>Teleostei</taxon>
        <taxon>Ostariophysi</taxon>
        <taxon>Cypriniformes</taxon>
        <taxon>Cyprinidae</taxon>
        <taxon>Cyprininae</taxon>
        <taxon>Sinocyclocheilus</taxon>
    </lineage>
</organism>